<feature type="coiled-coil region" evidence="1">
    <location>
        <begin position="240"/>
        <end position="274"/>
    </location>
</feature>
<feature type="compositionally biased region" description="Acidic residues" evidence="2">
    <location>
        <begin position="165"/>
        <end position="179"/>
    </location>
</feature>
<evidence type="ECO:0000256" key="2">
    <source>
        <dbReference type="SAM" id="MobiDB-lite"/>
    </source>
</evidence>
<keyword evidence="4" id="KW-1185">Reference proteome</keyword>
<keyword evidence="1" id="KW-0175">Coiled coil</keyword>
<dbReference type="InParanoid" id="A0A0L0HCP7"/>
<evidence type="ECO:0000313" key="4">
    <source>
        <dbReference type="Proteomes" id="UP000053201"/>
    </source>
</evidence>
<proteinExistence type="predicted"/>
<accession>A0A0L0HCP7</accession>
<dbReference type="OrthoDB" id="10414688at2759"/>
<dbReference type="RefSeq" id="XP_016606709.1">
    <property type="nucleotide sequence ID" value="XM_016754565.1"/>
</dbReference>
<organism evidence="3 4">
    <name type="scientific">Spizellomyces punctatus (strain DAOM BR117)</name>
    <dbReference type="NCBI Taxonomy" id="645134"/>
    <lineage>
        <taxon>Eukaryota</taxon>
        <taxon>Fungi</taxon>
        <taxon>Fungi incertae sedis</taxon>
        <taxon>Chytridiomycota</taxon>
        <taxon>Chytridiomycota incertae sedis</taxon>
        <taxon>Chytridiomycetes</taxon>
        <taxon>Spizellomycetales</taxon>
        <taxon>Spizellomycetaceae</taxon>
        <taxon>Spizellomyces</taxon>
    </lineage>
</organism>
<protein>
    <submittedName>
        <fullName evidence="3">Uncharacterized protein</fullName>
    </submittedName>
</protein>
<dbReference type="AlphaFoldDB" id="A0A0L0HCP7"/>
<dbReference type="Proteomes" id="UP000053201">
    <property type="component" value="Unassembled WGS sequence"/>
</dbReference>
<sequence>MANFAYYTDRTPIIELPITRTKRLLATQSKFLRALATALVAKKHTTDASSFAAAAAALTTSPHAIAVTHKSFLRSIMTASAAGRTPAHVPALTTQELIRLLGGTEYSRTKQKTDVWSALERVLRAALAVTKECLTNPWVDVGLVLVAVVTLSWIYGRKPSSLPESDAESDVESDSESDADSEKSSPIPKDQTHLLHTLETLTTAHNHTQTLLDSLTTSHTALLSRAANLATALETSLAHARQLSDRLVESQTRIERLEEENRTLVARLQGEEEWEVLGG</sequence>
<feature type="region of interest" description="Disordered" evidence="2">
    <location>
        <begin position="160"/>
        <end position="190"/>
    </location>
</feature>
<evidence type="ECO:0000256" key="1">
    <source>
        <dbReference type="SAM" id="Coils"/>
    </source>
</evidence>
<dbReference type="EMBL" id="KQ257460">
    <property type="protein sequence ID" value="KNC98669.1"/>
    <property type="molecule type" value="Genomic_DNA"/>
</dbReference>
<reference evidence="3 4" key="1">
    <citation type="submission" date="2009-08" db="EMBL/GenBank/DDBJ databases">
        <title>The Genome Sequence of Spizellomyces punctatus strain DAOM BR117.</title>
        <authorList>
            <consortium name="The Broad Institute Genome Sequencing Platform"/>
            <person name="Russ C."/>
            <person name="Cuomo C."/>
            <person name="Shea T."/>
            <person name="Young S.K."/>
            <person name="Zeng Q."/>
            <person name="Koehrsen M."/>
            <person name="Haas B."/>
            <person name="Borodovsky M."/>
            <person name="Guigo R."/>
            <person name="Alvarado L."/>
            <person name="Berlin A."/>
            <person name="Bochicchio J."/>
            <person name="Borenstein D."/>
            <person name="Chapman S."/>
            <person name="Chen Z."/>
            <person name="Engels R."/>
            <person name="Freedman E."/>
            <person name="Gellesch M."/>
            <person name="Goldberg J."/>
            <person name="Griggs A."/>
            <person name="Gujja S."/>
            <person name="Heiman D."/>
            <person name="Hepburn T."/>
            <person name="Howarth C."/>
            <person name="Jen D."/>
            <person name="Larson L."/>
            <person name="Lewis B."/>
            <person name="Mehta T."/>
            <person name="Park D."/>
            <person name="Pearson M."/>
            <person name="Roberts A."/>
            <person name="Saif S."/>
            <person name="Shenoy N."/>
            <person name="Sisk P."/>
            <person name="Stolte C."/>
            <person name="Sykes S."/>
            <person name="Thomson T."/>
            <person name="Walk T."/>
            <person name="White J."/>
            <person name="Yandava C."/>
            <person name="Burger G."/>
            <person name="Gray M.W."/>
            <person name="Holland P.W.H."/>
            <person name="King N."/>
            <person name="Lang F.B.F."/>
            <person name="Roger A.J."/>
            <person name="Ruiz-Trillo I."/>
            <person name="Lander E."/>
            <person name="Nusbaum C."/>
        </authorList>
    </citation>
    <scope>NUCLEOTIDE SEQUENCE [LARGE SCALE GENOMIC DNA]</scope>
    <source>
        <strain evidence="3 4">DAOM BR117</strain>
    </source>
</reference>
<gene>
    <name evidence="3" type="ORF">SPPG_06351</name>
</gene>
<dbReference type="VEuPathDB" id="FungiDB:SPPG_06351"/>
<evidence type="ECO:0000313" key="3">
    <source>
        <dbReference type="EMBL" id="KNC98669.1"/>
    </source>
</evidence>
<dbReference type="GeneID" id="27689666"/>
<name>A0A0L0HCP7_SPIPD</name>